<dbReference type="Pfam" id="PF07685">
    <property type="entry name" value="GATase_3"/>
    <property type="match status" value="1"/>
</dbReference>
<feature type="domain" description="CobB/CobQ-like glutamine amidotransferase" evidence="11">
    <location>
        <begin position="245"/>
        <end position="428"/>
    </location>
</feature>
<dbReference type="NCBIfam" id="TIGR00379">
    <property type="entry name" value="cobB"/>
    <property type="match status" value="1"/>
</dbReference>
<comment type="pathway">
    <text evidence="2">Cofactor biosynthesis; adenosylcobalamin biosynthesis.</text>
</comment>
<dbReference type="Gene3D" id="3.40.50.880">
    <property type="match status" value="1"/>
</dbReference>
<dbReference type="Pfam" id="PF01656">
    <property type="entry name" value="CbiA"/>
    <property type="match status" value="1"/>
</dbReference>
<evidence type="ECO:0000256" key="9">
    <source>
        <dbReference type="ARBA" id="ARBA00022962"/>
    </source>
</evidence>
<dbReference type="PROSITE" id="PS51274">
    <property type="entry name" value="GATASE_COBBQ"/>
    <property type="match status" value="1"/>
</dbReference>
<dbReference type="Proteomes" id="UP000076661">
    <property type="component" value="Unassembled WGS sequence"/>
</dbReference>
<sequence>MSNASSCPALMVTAPNSGSGKTTVTAAIARYFVRQGKAVQVFKVGPDFIDPMILEVASERPVHQLDLWMVGKKQCQEMLFEAASTVDLILIEGVMGLFDGSPNSADLSKEFGLPILAVIDGSAMAQTFGAVVHGMVNYSSELSFYGVIANKIAGDYHANLVLESIQECALKTHFFTRDTAQSLPERHLGLMQPSELIDITERLDLAANQVAQSAFAVMPPAVTFYEPEWTSPEKDESANSLLNKRIIIAKDAAFGFLYHANIKMLTQAGAKVVYTSPLCDKELPEGDALYLPGGYPEVYAKQLSENKDYITSVKHFVGTGKPVLAECGGMLYLLDDLEAENTNFSLCGVLNGTAKMNTRLSAVGQQGVTITANRARFSLRGHSFHYSSADIAHTPIAQSLYHPHQHKGEHVYHCGSVLASYMHWYFDSCPSFFIHFFNQTLQLEHHDQAQ</sequence>
<evidence type="ECO:0000256" key="6">
    <source>
        <dbReference type="ARBA" id="ARBA00022741"/>
    </source>
</evidence>
<reference evidence="12 13" key="1">
    <citation type="submission" date="2013-07" db="EMBL/GenBank/DDBJ databases">
        <title>Comparative Genomic and Metabolomic Analysis of Twelve Strains of Pseudoalteromonas luteoviolacea.</title>
        <authorList>
            <person name="Vynne N.G."/>
            <person name="Mansson M."/>
            <person name="Gram L."/>
        </authorList>
    </citation>
    <scope>NUCLEOTIDE SEQUENCE [LARGE SCALE GENOMIC DNA]</scope>
    <source>
        <strain evidence="12 13">S4060-1</strain>
    </source>
</reference>
<dbReference type="NCBIfam" id="NF002204">
    <property type="entry name" value="PRK01077.1"/>
    <property type="match status" value="1"/>
</dbReference>
<keyword evidence="9" id="KW-0315">Glutamine amidotransferase</keyword>
<dbReference type="GO" id="GO:0042242">
    <property type="term" value="F:cobyrinic acid a,c-diamide synthase activity"/>
    <property type="evidence" value="ECO:0007669"/>
    <property type="project" value="InterPro"/>
</dbReference>
<evidence type="ECO:0000256" key="2">
    <source>
        <dbReference type="ARBA" id="ARBA00004953"/>
    </source>
</evidence>
<dbReference type="InterPro" id="IPR002586">
    <property type="entry name" value="CobQ/CobB/MinD/ParA_Nub-bd_dom"/>
</dbReference>
<gene>
    <name evidence="12" type="ORF">N478_09705</name>
</gene>
<evidence type="ECO:0000256" key="7">
    <source>
        <dbReference type="ARBA" id="ARBA00022840"/>
    </source>
</evidence>
<dbReference type="InterPro" id="IPR011698">
    <property type="entry name" value="GATase_3"/>
</dbReference>
<dbReference type="InterPro" id="IPR027417">
    <property type="entry name" value="P-loop_NTPase"/>
</dbReference>
<evidence type="ECO:0000256" key="3">
    <source>
        <dbReference type="ARBA" id="ARBA00006205"/>
    </source>
</evidence>
<keyword evidence="5" id="KW-0436">Ligase</keyword>
<dbReference type="PATRIC" id="fig|1365257.3.peg.318"/>
<keyword evidence="7" id="KW-0067">ATP-binding</keyword>
<dbReference type="GO" id="GO:0009236">
    <property type="term" value="P:cobalamin biosynthetic process"/>
    <property type="evidence" value="ECO:0007669"/>
    <property type="project" value="UniProtKB-KW"/>
</dbReference>
<dbReference type="EMBL" id="AUXX01000003">
    <property type="protein sequence ID" value="KZN69763.1"/>
    <property type="molecule type" value="Genomic_DNA"/>
</dbReference>
<dbReference type="GO" id="GO:0005524">
    <property type="term" value="F:ATP binding"/>
    <property type="evidence" value="ECO:0007669"/>
    <property type="project" value="UniProtKB-KW"/>
</dbReference>
<dbReference type="SUPFAM" id="SSF52540">
    <property type="entry name" value="P-loop containing nucleoside triphosphate hydrolases"/>
    <property type="match status" value="1"/>
</dbReference>
<dbReference type="InterPro" id="IPR004484">
    <property type="entry name" value="CbiA/CobB_synth"/>
</dbReference>
<dbReference type="Gene3D" id="3.40.50.300">
    <property type="entry name" value="P-loop containing nucleotide triphosphate hydrolases"/>
    <property type="match status" value="2"/>
</dbReference>
<evidence type="ECO:0000256" key="5">
    <source>
        <dbReference type="ARBA" id="ARBA00022598"/>
    </source>
</evidence>
<dbReference type="PANTHER" id="PTHR43873:SF1">
    <property type="entry name" value="COBYRINATE A,C-DIAMIDE SYNTHASE"/>
    <property type="match status" value="1"/>
</dbReference>
<evidence type="ECO:0000259" key="11">
    <source>
        <dbReference type="Pfam" id="PF07685"/>
    </source>
</evidence>
<evidence type="ECO:0000256" key="8">
    <source>
        <dbReference type="ARBA" id="ARBA00022842"/>
    </source>
</evidence>
<protein>
    <submittedName>
        <fullName evidence="12">Uncharacterized protein</fullName>
    </submittedName>
</protein>
<organism evidence="12 13">
    <name type="scientific">Pseudoalteromonas luteoviolacea S4060-1</name>
    <dbReference type="NCBI Taxonomy" id="1365257"/>
    <lineage>
        <taxon>Bacteria</taxon>
        <taxon>Pseudomonadati</taxon>
        <taxon>Pseudomonadota</taxon>
        <taxon>Gammaproteobacteria</taxon>
        <taxon>Alteromonadales</taxon>
        <taxon>Pseudoalteromonadaceae</taxon>
        <taxon>Pseudoalteromonas</taxon>
    </lineage>
</organism>
<evidence type="ECO:0000313" key="12">
    <source>
        <dbReference type="EMBL" id="KZN69763.1"/>
    </source>
</evidence>
<keyword evidence="4" id="KW-0169">Cobalamin biosynthesis</keyword>
<name>A0A167P8D9_9GAMM</name>
<feature type="domain" description="CobQ/CobB/MinD/ParA nucleotide binding" evidence="10">
    <location>
        <begin position="10"/>
        <end position="168"/>
    </location>
</feature>
<comment type="cofactor">
    <cofactor evidence="1">
        <name>Mg(2+)</name>
        <dbReference type="ChEBI" id="CHEBI:18420"/>
    </cofactor>
</comment>
<evidence type="ECO:0000256" key="4">
    <source>
        <dbReference type="ARBA" id="ARBA00022573"/>
    </source>
</evidence>
<comment type="similarity">
    <text evidence="3">Belongs to the CobB/CobQ family. CobQ subfamily.</text>
</comment>
<dbReference type="AlphaFoldDB" id="A0A167P8D9"/>
<keyword evidence="8" id="KW-0460">Magnesium</keyword>
<proteinExistence type="inferred from homology"/>
<dbReference type="InterPro" id="IPR029062">
    <property type="entry name" value="Class_I_gatase-like"/>
</dbReference>
<evidence type="ECO:0000313" key="13">
    <source>
        <dbReference type="Proteomes" id="UP000076661"/>
    </source>
</evidence>
<dbReference type="SUPFAM" id="SSF52317">
    <property type="entry name" value="Class I glutamine amidotransferase-like"/>
    <property type="match status" value="1"/>
</dbReference>
<evidence type="ECO:0000259" key="10">
    <source>
        <dbReference type="Pfam" id="PF01656"/>
    </source>
</evidence>
<dbReference type="PANTHER" id="PTHR43873">
    <property type="entry name" value="COBYRINATE A,C-DIAMIDE SYNTHASE"/>
    <property type="match status" value="1"/>
</dbReference>
<comment type="caution">
    <text evidence="12">The sequence shown here is derived from an EMBL/GenBank/DDBJ whole genome shotgun (WGS) entry which is preliminary data.</text>
</comment>
<evidence type="ECO:0000256" key="1">
    <source>
        <dbReference type="ARBA" id="ARBA00001946"/>
    </source>
</evidence>
<accession>A0A167P8D9</accession>
<keyword evidence="6" id="KW-0547">Nucleotide-binding</keyword>